<organism evidence="1 2">
    <name type="scientific">Aureimonas altamirensis</name>
    <dbReference type="NCBI Taxonomy" id="370622"/>
    <lineage>
        <taxon>Bacteria</taxon>
        <taxon>Pseudomonadati</taxon>
        <taxon>Pseudomonadota</taxon>
        <taxon>Alphaproteobacteria</taxon>
        <taxon>Hyphomicrobiales</taxon>
        <taxon>Aurantimonadaceae</taxon>
        <taxon>Aureimonas</taxon>
    </lineage>
</organism>
<comment type="caution">
    <text evidence="1">The sequence shown here is derived from an EMBL/GenBank/DDBJ whole genome shotgun (WGS) entry which is preliminary data.</text>
</comment>
<evidence type="ECO:0000313" key="1">
    <source>
        <dbReference type="EMBL" id="KHJ55280.1"/>
    </source>
</evidence>
<dbReference type="RefSeq" id="WP_039188082.1">
    <property type="nucleotide sequence ID" value="NZ_JRFJ01000001.1"/>
</dbReference>
<evidence type="ECO:0008006" key="3">
    <source>
        <dbReference type="Google" id="ProtNLM"/>
    </source>
</evidence>
<evidence type="ECO:0000313" key="2">
    <source>
        <dbReference type="Proteomes" id="UP000030826"/>
    </source>
</evidence>
<dbReference type="Pfam" id="PF06945">
    <property type="entry name" value="DUF1289"/>
    <property type="match status" value="1"/>
</dbReference>
<dbReference type="OrthoDB" id="7906652at2"/>
<reference evidence="1 2" key="1">
    <citation type="submission" date="2014-09" db="EMBL/GenBank/DDBJ databases">
        <title>Isolation and characterization of Aurantimonas altamirensis ON-56566 from clinical sample following a dog bite.</title>
        <authorList>
            <person name="Eshaghi A."/>
            <person name="Li A."/>
            <person name="Shahinas D."/>
            <person name="Bahn P."/>
            <person name="Kus J.V."/>
            <person name="Patel S.N."/>
        </authorList>
    </citation>
    <scope>NUCLEOTIDE SEQUENCE [LARGE SCALE GENOMIC DNA]</scope>
    <source>
        <strain evidence="1 2">ON-56566</strain>
    </source>
</reference>
<accession>A0A0B1Q8Y8</accession>
<proteinExistence type="predicted"/>
<dbReference type="Proteomes" id="UP000030826">
    <property type="component" value="Unassembled WGS sequence"/>
</dbReference>
<protein>
    <recommendedName>
        <fullName evidence="3">DUF1289 domain-containing protein</fullName>
    </recommendedName>
</protein>
<gene>
    <name evidence="1" type="ORF">LA66_00935</name>
</gene>
<sequence length="90" mass="10595">MAGLWRKAPSPCIGVCKFRDAGHCVGCRMTKPEKKRFKRLEGKAKKRAFFVELSERLQQAGRYAYWARMYRRRCEKKDRPCPLDKLEGRG</sequence>
<dbReference type="EMBL" id="JRFJ01000001">
    <property type="protein sequence ID" value="KHJ55280.1"/>
    <property type="molecule type" value="Genomic_DNA"/>
</dbReference>
<dbReference type="InterPro" id="IPR010710">
    <property type="entry name" value="DUF1289"/>
</dbReference>
<dbReference type="STRING" id="370622.LA66_00935"/>
<name>A0A0B1Q8Y8_9HYPH</name>
<dbReference type="AlphaFoldDB" id="A0A0B1Q8Y8"/>